<dbReference type="PANTHER" id="PTHR40465">
    <property type="entry name" value="CHROMOSOME 1, WHOLE GENOME SHOTGUN SEQUENCE"/>
    <property type="match status" value="1"/>
</dbReference>
<feature type="transmembrane region" description="Helical" evidence="2">
    <location>
        <begin position="170"/>
        <end position="194"/>
    </location>
</feature>
<feature type="compositionally biased region" description="Polar residues" evidence="1">
    <location>
        <begin position="239"/>
        <end position="256"/>
    </location>
</feature>
<name>A0A550C553_9AGAR</name>
<dbReference type="AlphaFoldDB" id="A0A550C553"/>
<keyword evidence="5" id="KW-1185">Reference proteome</keyword>
<keyword evidence="2" id="KW-0812">Transmembrane</keyword>
<feature type="transmembrane region" description="Helical" evidence="2">
    <location>
        <begin position="99"/>
        <end position="117"/>
    </location>
</feature>
<feature type="region of interest" description="Disordered" evidence="1">
    <location>
        <begin position="239"/>
        <end position="264"/>
    </location>
</feature>
<feature type="domain" description="DUF6534" evidence="3">
    <location>
        <begin position="142"/>
        <end position="226"/>
    </location>
</feature>
<evidence type="ECO:0000259" key="3">
    <source>
        <dbReference type="Pfam" id="PF20152"/>
    </source>
</evidence>
<accession>A0A550C553</accession>
<comment type="caution">
    <text evidence="4">The sequence shown here is derived from an EMBL/GenBank/DDBJ whole genome shotgun (WGS) entry which is preliminary data.</text>
</comment>
<dbReference type="Pfam" id="PF20152">
    <property type="entry name" value="DUF6534"/>
    <property type="match status" value="1"/>
</dbReference>
<evidence type="ECO:0000313" key="5">
    <source>
        <dbReference type="Proteomes" id="UP000320762"/>
    </source>
</evidence>
<protein>
    <recommendedName>
        <fullName evidence="3">DUF6534 domain-containing protein</fullName>
    </recommendedName>
</protein>
<feature type="transmembrane region" description="Helical" evidence="2">
    <location>
        <begin position="26"/>
        <end position="49"/>
    </location>
</feature>
<evidence type="ECO:0000313" key="4">
    <source>
        <dbReference type="EMBL" id="TRM59937.1"/>
    </source>
</evidence>
<gene>
    <name evidence="4" type="ORF">BD626DRAFT_550077</name>
</gene>
<proteinExistence type="predicted"/>
<dbReference type="PANTHER" id="PTHR40465:SF1">
    <property type="entry name" value="DUF6534 DOMAIN-CONTAINING PROTEIN"/>
    <property type="match status" value="1"/>
</dbReference>
<keyword evidence="2" id="KW-0472">Membrane</keyword>
<reference evidence="4 5" key="1">
    <citation type="journal article" date="2019" name="New Phytol.">
        <title>Comparative genomics reveals unique wood-decay strategies and fruiting body development in the Schizophyllaceae.</title>
        <authorList>
            <person name="Almasi E."/>
            <person name="Sahu N."/>
            <person name="Krizsan K."/>
            <person name="Balint B."/>
            <person name="Kovacs G.M."/>
            <person name="Kiss B."/>
            <person name="Cseklye J."/>
            <person name="Drula E."/>
            <person name="Henrissat B."/>
            <person name="Nagy I."/>
            <person name="Chovatia M."/>
            <person name="Adam C."/>
            <person name="LaButti K."/>
            <person name="Lipzen A."/>
            <person name="Riley R."/>
            <person name="Grigoriev I.V."/>
            <person name="Nagy L.G."/>
        </authorList>
    </citation>
    <scope>NUCLEOTIDE SEQUENCE [LARGE SCALE GENOMIC DNA]</scope>
    <source>
        <strain evidence="4 5">NL-1724</strain>
    </source>
</reference>
<dbReference type="InterPro" id="IPR045339">
    <property type="entry name" value="DUF6534"/>
</dbReference>
<feature type="transmembrane region" description="Helical" evidence="2">
    <location>
        <begin position="137"/>
        <end position="158"/>
    </location>
</feature>
<dbReference type="EMBL" id="VDMD01000025">
    <property type="protein sequence ID" value="TRM59937.1"/>
    <property type="molecule type" value="Genomic_DNA"/>
</dbReference>
<feature type="transmembrane region" description="Helical" evidence="2">
    <location>
        <begin position="69"/>
        <end position="87"/>
    </location>
</feature>
<evidence type="ECO:0000256" key="1">
    <source>
        <dbReference type="SAM" id="MobiDB-lite"/>
    </source>
</evidence>
<sequence length="288" mass="32173">MVATVDNTRIAPGLASLSLYARKDHWIYNVLVVVVLSFDTVQQGLYAVYWYCVTNNGNPAALAILDPTLAYHVLFIGLLAFITQMFYCHRVYRLSHKNYYATGVLVAASLAAFMYTARCARYGFFADLAALKDINVAINVISAVTDVLISISMILCLQQSKTGFKRSNDILNRLIVFTFNTGLPTSFAAIWSLISVRRQWPSHIALLTVLVDQLTNCLLVTLNSRMSIQESLNGQSDSYALSSRDQRSGNRNTTNPGAIAVRIDTAHQMDRPLEDYKQHPNESQSFKE</sequence>
<organism evidence="4 5">
    <name type="scientific">Schizophyllum amplum</name>
    <dbReference type="NCBI Taxonomy" id="97359"/>
    <lineage>
        <taxon>Eukaryota</taxon>
        <taxon>Fungi</taxon>
        <taxon>Dikarya</taxon>
        <taxon>Basidiomycota</taxon>
        <taxon>Agaricomycotina</taxon>
        <taxon>Agaricomycetes</taxon>
        <taxon>Agaricomycetidae</taxon>
        <taxon>Agaricales</taxon>
        <taxon>Schizophyllaceae</taxon>
        <taxon>Schizophyllum</taxon>
    </lineage>
</organism>
<evidence type="ECO:0000256" key="2">
    <source>
        <dbReference type="SAM" id="Phobius"/>
    </source>
</evidence>
<dbReference type="OrthoDB" id="3263055at2759"/>
<dbReference type="STRING" id="97359.A0A550C553"/>
<keyword evidence="2" id="KW-1133">Transmembrane helix</keyword>
<dbReference type="Proteomes" id="UP000320762">
    <property type="component" value="Unassembled WGS sequence"/>
</dbReference>